<gene>
    <name evidence="4" type="primary">LOC111117361</name>
</gene>
<name>A0A8B8CAJ8_CRAVI</name>
<keyword evidence="3" id="KW-1185">Reference proteome</keyword>
<dbReference type="PANTHER" id="PTHR24104:SF25">
    <property type="entry name" value="PROTEIN LIN-41"/>
    <property type="match status" value="1"/>
</dbReference>
<dbReference type="PROSITE" id="PS51125">
    <property type="entry name" value="NHL"/>
    <property type="match status" value="1"/>
</dbReference>
<dbReference type="InterPro" id="IPR011042">
    <property type="entry name" value="6-blade_b-propeller_TolB-like"/>
</dbReference>
<sequence>MGNIIRFDIHGTVKDTVNDTGLFRPVGIALTREGELIISINSTVKTVRHGRLKTLITSPQGWSPSGLYCTRSGDILVHVKLINLSLKSVNKIFRYQGQRIKQEIYNDGQGNQIFTDGFSSLFISENNNGDICVSDSNANTLIVVDKTGRIRFRYDGTPSRRKETFAPRGIVTDSSSLIIVADNSNNCLHILGQDGQFLRCVSDCGLENPCGLSVDSEGRLWVACVSGKIKVIQYLKIK</sequence>
<evidence type="ECO:0000256" key="1">
    <source>
        <dbReference type="ARBA" id="ARBA00022737"/>
    </source>
</evidence>
<evidence type="ECO:0000256" key="2">
    <source>
        <dbReference type="PROSITE-ProRule" id="PRU00504"/>
    </source>
</evidence>
<dbReference type="GeneID" id="111117361"/>
<dbReference type="InterPro" id="IPR050952">
    <property type="entry name" value="TRIM-NHL_E3_ligases"/>
</dbReference>
<reference evidence="4" key="1">
    <citation type="submission" date="2025-08" db="UniProtKB">
        <authorList>
            <consortium name="RefSeq"/>
        </authorList>
    </citation>
    <scope>IDENTIFICATION</scope>
    <source>
        <tissue evidence="4">Whole sample</tissue>
    </source>
</reference>
<evidence type="ECO:0000313" key="3">
    <source>
        <dbReference type="Proteomes" id="UP000694844"/>
    </source>
</evidence>
<evidence type="ECO:0000313" key="4">
    <source>
        <dbReference type="RefSeq" id="XP_022312164.1"/>
    </source>
</evidence>
<proteinExistence type="predicted"/>
<protein>
    <submittedName>
        <fullName evidence="4">Uncharacterized protein LOC111117361</fullName>
    </submittedName>
</protein>
<organism evidence="3 4">
    <name type="scientific">Crassostrea virginica</name>
    <name type="common">Eastern oyster</name>
    <dbReference type="NCBI Taxonomy" id="6565"/>
    <lineage>
        <taxon>Eukaryota</taxon>
        <taxon>Metazoa</taxon>
        <taxon>Spiralia</taxon>
        <taxon>Lophotrochozoa</taxon>
        <taxon>Mollusca</taxon>
        <taxon>Bivalvia</taxon>
        <taxon>Autobranchia</taxon>
        <taxon>Pteriomorphia</taxon>
        <taxon>Ostreida</taxon>
        <taxon>Ostreoidea</taxon>
        <taxon>Ostreidae</taxon>
        <taxon>Crassostrea</taxon>
    </lineage>
</organism>
<dbReference type="GO" id="GO:0008270">
    <property type="term" value="F:zinc ion binding"/>
    <property type="evidence" value="ECO:0007669"/>
    <property type="project" value="UniProtKB-KW"/>
</dbReference>
<dbReference type="OrthoDB" id="6064205at2759"/>
<feature type="repeat" description="NHL" evidence="2">
    <location>
        <begin position="151"/>
        <end position="194"/>
    </location>
</feature>
<dbReference type="InterPro" id="IPR001258">
    <property type="entry name" value="NHL_repeat"/>
</dbReference>
<dbReference type="Proteomes" id="UP000694844">
    <property type="component" value="Chromosome 10"/>
</dbReference>
<keyword evidence="1" id="KW-0677">Repeat</keyword>
<dbReference type="GO" id="GO:0061630">
    <property type="term" value="F:ubiquitin protein ligase activity"/>
    <property type="evidence" value="ECO:0007669"/>
    <property type="project" value="TreeGrafter"/>
</dbReference>
<dbReference type="KEGG" id="cvn:111117361"/>
<dbReference type="GO" id="GO:0043161">
    <property type="term" value="P:proteasome-mediated ubiquitin-dependent protein catabolic process"/>
    <property type="evidence" value="ECO:0007669"/>
    <property type="project" value="TreeGrafter"/>
</dbReference>
<dbReference type="SUPFAM" id="SSF101898">
    <property type="entry name" value="NHL repeat"/>
    <property type="match status" value="1"/>
</dbReference>
<dbReference type="Gene3D" id="2.120.10.30">
    <property type="entry name" value="TolB, C-terminal domain"/>
    <property type="match status" value="1"/>
</dbReference>
<dbReference type="PANTHER" id="PTHR24104">
    <property type="entry name" value="E3 UBIQUITIN-PROTEIN LIGASE NHLRC1-RELATED"/>
    <property type="match status" value="1"/>
</dbReference>
<dbReference type="GO" id="GO:0000209">
    <property type="term" value="P:protein polyubiquitination"/>
    <property type="evidence" value="ECO:0007669"/>
    <property type="project" value="TreeGrafter"/>
</dbReference>
<dbReference type="AlphaFoldDB" id="A0A8B8CAJ8"/>
<dbReference type="RefSeq" id="XP_022312164.1">
    <property type="nucleotide sequence ID" value="XM_022456456.1"/>
</dbReference>
<accession>A0A8B8CAJ8</accession>